<feature type="compositionally biased region" description="Polar residues" evidence="1">
    <location>
        <begin position="43"/>
        <end position="71"/>
    </location>
</feature>
<organism evidence="2 3">
    <name type="scientific">Steinernema carpocapsae</name>
    <name type="common">Entomopathogenic nematode</name>
    <dbReference type="NCBI Taxonomy" id="34508"/>
    <lineage>
        <taxon>Eukaryota</taxon>
        <taxon>Metazoa</taxon>
        <taxon>Ecdysozoa</taxon>
        <taxon>Nematoda</taxon>
        <taxon>Chromadorea</taxon>
        <taxon>Rhabditida</taxon>
        <taxon>Tylenchina</taxon>
        <taxon>Panagrolaimomorpha</taxon>
        <taxon>Strongyloidoidea</taxon>
        <taxon>Steinernematidae</taxon>
        <taxon>Steinernema</taxon>
    </lineage>
</organism>
<comment type="caution">
    <text evidence="2">The sequence shown here is derived from an EMBL/GenBank/DDBJ whole genome shotgun (WGS) entry which is preliminary data.</text>
</comment>
<sequence length="120" mass="12997">MRTNLGMAMVCMVNNTAFSAASTGVTLSNLSKAEDTCGVAEQGQGQSSDYKSPKQAQSSDPNFRKTMNSNPFFHDDRVEMMARSYGTPVCNRPSLEQPPTAPWSQFSQPVTSPTVLDLAL</sequence>
<dbReference type="Proteomes" id="UP000298663">
    <property type="component" value="Unassembled WGS sequence"/>
</dbReference>
<reference evidence="2 3" key="1">
    <citation type="journal article" date="2015" name="Genome Biol.">
        <title>Comparative genomics of Steinernema reveals deeply conserved gene regulatory networks.</title>
        <authorList>
            <person name="Dillman A.R."/>
            <person name="Macchietto M."/>
            <person name="Porter C.F."/>
            <person name="Rogers A."/>
            <person name="Williams B."/>
            <person name="Antoshechkin I."/>
            <person name="Lee M.M."/>
            <person name="Goodwin Z."/>
            <person name="Lu X."/>
            <person name="Lewis E.E."/>
            <person name="Goodrich-Blair H."/>
            <person name="Stock S.P."/>
            <person name="Adams B.J."/>
            <person name="Sternberg P.W."/>
            <person name="Mortazavi A."/>
        </authorList>
    </citation>
    <scope>NUCLEOTIDE SEQUENCE [LARGE SCALE GENOMIC DNA]</scope>
    <source>
        <strain evidence="2 3">ALL</strain>
    </source>
</reference>
<dbReference type="AlphaFoldDB" id="A0A4U5LRW1"/>
<feature type="compositionally biased region" description="Polar residues" evidence="1">
    <location>
        <begin position="102"/>
        <end position="112"/>
    </location>
</feature>
<proteinExistence type="predicted"/>
<gene>
    <name evidence="2" type="ORF">L596_030152</name>
</gene>
<evidence type="ECO:0000313" key="3">
    <source>
        <dbReference type="Proteomes" id="UP000298663"/>
    </source>
</evidence>
<feature type="region of interest" description="Disordered" evidence="1">
    <location>
        <begin position="38"/>
        <end position="72"/>
    </location>
</feature>
<name>A0A4U5LRW1_STECR</name>
<feature type="region of interest" description="Disordered" evidence="1">
    <location>
        <begin position="87"/>
        <end position="112"/>
    </location>
</feature>
<evidence type="ECO:0000256" key="1">
    <source>
        <dbReference type="SAM" id="MobiDB-lite"/>
    </source>
</evidence>
<accession>A0A4U5LRW1</accession>
<reference evidence="2 3" key="2">
    <citation type="journal article" date="2019" name="G3 (Bethesda)">
        <title>Hybrid Assembly of the Genome of the Entomopathogenic Nematode Steinernema carpocapsae Identifies the X-Chromosome.</title>
        <authorList>
            <person name="Serra L."/>
            <person name="Macchietto M."/>
            <person name="Macias-Munoz A."/>
            <person name="McGill C.J."/>
            <person name="Rodriguez I.M."/>
            <person name="Rodriguez B."/>
            <person name="Murad R."/>
            <person name="Mortazavi A."/>
        </authorList>
    </citation>
    <scope>NUCLEOTIDE SEQUENCE [LARGE SCALE GENOMIC DNA]</scope>
    <source>
        <strain evidence="2 3">ALL</strain>
    </source>
</reference>
<keyword evidence="3" id="KW-1185">Reference proteome</keyword>
<evidence type="ECO:0000313" key="2">
    <source>
        <dbReference type="EMBL" id="TKR58743.1"/>
    </source>
</evidence>
<dbReference type="EMBL" id="AZBU02000013">
    <property type="protein sequence ID" value="TKR58743.1"/>
    <property type="molecule type" value="Genomic_DNA"/>
</dbReference>
<protein>
    <submittedName>
        <fullName evidence="2">Uncharacterized protein</fullName>
    </submittedName>
</protein>